<name>A0ABY1L1Y5_9FLAO</name>
<dbReference type="InterPro" id="IPR036942">
    <property type="entry name" value="Beta-barrel_TonB_sf"/>
</dbReference>
<dbReference type="InterPro" id="IPR023996">
    <property type="entry name" value="TonB-dep_OMP_SusC/RagA"/>
</dbReference>
<evidence type="ECO:0000256" key="2">
    <source>
        <dbReference type="ARBA" id="ARBA00022448"/>
    </source>
</evidence>
<reference evidence="9 10" key="1">
    <citation type="submission" date="2017-01" db="EMBL/GenBank/DDBJ databases">
        <authorList>
            <person name="Varghese N."/>
            <person name="Submissions S."/>
        </authorList>
    </citation>
    <scope>NUCLEOTIDE SEQUENCE [LARGE SCALE GENOMIC DNA]</scope>
    <source>
        <strain evidence="9 10">DSM 2061</strain>
    </source>
</reference>
<dbReference type="RefSeq" id="WP_083690586.1">
    <property type="nucleotide sequence ID" value="NZ_FTOB01000013.1"/>
</dbReference>
<keyword evidence="3 7" id="KW-1134">Transmembrane beta strand</keyword>
<gene>
    <name evidence="9" type="ORF">SAMN05421766_11312</name>
</gene>
<dbReference type="SUPFAM" id="SSF49464">
    <property type="entry name" value="Carboxypeptidase regulatory domain-like"/>
    <property type="match status" value="1"/>
</dbReference>
<dbReference type="PROSITE" id="PS52016">
    <property type="entry name" value="TONB_DEPENDENT_REC_3"/>
    <property type="match status" value="1"/>
</dbReference>
<evidence type="ECO:0000256" key="5">
    <source>
        <dbReference type="ARBA" id="ARBA00023136"/>
    </source>
</evidence>
<comment type="caution">
    <text evidence="9">The sequence shown here is derived from an EMBL/GenBank/DDBJ whole genome shotgun (WGS) entry which is preliminary data.</text>
</comment>
<dbReference type="InterPro" id="IPR037066">
    <property type="entry name" value="Plug_dom_sf"/>
</dbReference>
<dbReference type="Pfam" id="PF07715">
    <property type="entry name" value="Plug"/>
    <property type="match status" value="1"/>
</dbReference>
<organism evidence="9 10">
    <name type="scientific">Zobellia uliginosa</name>
    <dbReference type="NCBI Taxonomy" id="143224"/>
    <lineage>
        <taxon>Bacteria</taxon>
        <taxon>Pseudomonadati</taxon>
        <taxon>Bacteroidota</taxon>
        <taxon>Flavobacteriia</taxon>
        <taxon>Flavobacteriales</taxon>
        <taxon>Flavobacteriaceae</taxon>
        <taxon>Zobellia</taxon>
    </lineage>
</organism>
<dbReference type="InterPro" id="IPR023997">
    <property type="entry name" value="TonB-dep_OMP_SusC/RagA_CS"/>
</dbReference>
<dbReference type="Gene3D" id="2.60.40.1120">
    <property type="entry name" value="Carboxypeptidase-like, regulatory domain"/>
    <property type="match status" value="1"/>
</dbReference>
<protein>
    <submittedName>
        <fullName evidence="9">TonB-linked outer membrane protein, SusC/RagA family</fullName>
    </submittedName>
</protein>
<dbReference type="NCBIfam" id="TIGR04056">
    <property type="entry name" value="OMP_RagA_SusC"/>
    <property type="match status" value="1"/>
</dbReference>
<keyword evidence="10" id="KW-1185">Reference proteome</keyword>
<evidence type="ECO:0000256" key="7">
    <source>
        <dbReference type="PROSITE-ProRule" id="PRU01360"/>
    </source>
</evidence>
<keyword evidence="2 7" id="KW-0813">Transport</keyword>
<dbReference type="Gene3D" id="2.170.130.10">
    <property type="entry name" value="TonB-dependent receptor, plug domain"/>
    <property type="match status" value="1"/>
</dbReference>
<keyword evidence="6 7" id="KW-0998">Cell outer membrane</keyword>
<dbReference type="Proteomes" id="UP000185728">
    <property type="component" value="Unassembled WGS sequence"/>
</dbReference>
<dbReference type="EMBL" id="FTOB01000013">
    <property type="protein sequence ID" value="SIT13800.1"/>
    <property type="molecule type" value="Genomic_DNA"/>
</dbReference>
<keyword evidence="4 7" id="KW-0812">Transmembrane</keyword>
<comment type="subcellular location">
    <subcellularLocation>
        <location evidence="1 7">Cell outer membrane</location>
        <topology evidence="1 7">Multi-pass membrane protein</topology>
    </subcellularLocation>
</comment>
<evidence type="ECO:0000256" key="6">
    <source>
        <dbReference type="ARBA" id="ARBA00023237"/>
    </source>
</evidence>
<dbReference type="NCBIfam" id="TIGR04057">
    <property type="entry name" value="SusC_RagA_signa"/>
    <property type="match status" value="1"/>
</dbReference>
<evidence type="ECO:0000313" key="9">
    <source>
        <dbReference type="EMBL" id="SIT13800.1"/>
    </source>
</evidence>
<sequence>MKKPPKSEGVPSWHLKYDLKMKLSLLFFLTISFLIQANSSYAQKTKISMERENSTVKEILDEIETTTEFKFLFNTKDVDLQRKLSIKVDQASIKRVLALIFKDVDTSYELDDRKILLKKTSEKVRNKDEAKISVNENPQQTISGTVTDTEGRPLPGANIIEKGTTNGVTADFDGNFSIVLNDENATLQISYIGFASKDVAINGQTTVNVTLKESAAGLDEVVVIGYGTARKSDLTGAVASADLSTATETSNVSVVQALQGSIAGLNVGAVTSAGQNPSLSIRGQSTLSSAGGDNQPLIVLDGIIYRGSIVDINSADIASIEVLKDASSAAIYGSQASNGVIVITSKNGSVSSKPIFNFSSSYTVQTPSNKFEPMNAAELEEFYPDIWWARGSRLSPDFLEVDPDYVWQNNFKTNEINQGYADGLDTPWFDLLTNDGSIASHNLSVQGKSDSLGYFLSMGLTDQEGFIKGDDYQRYNFRANIDAKINDWLTIGTQTFVTVSDYSGQSANYNNQNAYFYLQPWAPIRDEAGEFVPNPEGSWLNPFLALEVDDSDIRFNLSSVIFADIKLPIDGLNYRANYANNYRRRDQARFDPSAASFQGTAFKDHSVNWDYTFDNILNYRKTFQDAHNINATLVYGIEKRHISGTRAASRNFSVDILGFNDLSAGDPTLNTVNSSKEEESSLYQMGRLLYNFKNRYFFTGTVRRDGFSGFGENEKIGVFPSVALGWTITEESFADSSSWLNYLKLRASYGQSGRRGLGRYDTRAQVQAEPSVVFGDGGQTFLGQEVASLSNPALTWETTTGTNLAVDFGLFNSRLQGSIDYYQNKTENILFTIDLPQITGFENVNTNLAEVSNNGIEITLDANIVNTGSWRWDTSFSFNRVRNKIESIIGDDNDGDGVEDDLITNNTSGSLFIGEPQNVYYDYEIVGMWQLEDEANGTLWEGFLPGTYRLNDLNDDGQISSLDDRKILGYRDPSYRFGVGNTISYNDFSLFVFVNSIQGGKEYYWGNDTPHSQGSFEKSDQLGYHNIPKGAWDYWMPENPNARYRRLDQRSQFGGAPITQRSFVRLQDVTFNYNFPDKITEKINLDKLSLFISGKNLATWTDWRGGDPETGVGFMPTSPLLKTYTLGLNVQF</sequence>
<dbReference type="InterPro" id="IPR008969">
    <property type="entry name" value="CarboxyPept-like_regulatory"/>
</dbReference>
<dbReference type="SUPFAM" id="SSF56935">
    <property type="entry name" value="Porins"/>
    <property type="match status" value="1"/>
</dbReference>
<evidence type="ECO:0000259" key="8">
    <source>
        <dbReference type="Pfam" id="PF07715"/>
    </source>
</evidence>
<feature type="domain" description="TonB-dependent receptor plug" evidence="8">
    <location>
        <begin position="231"/>
        <end position="340"/>
    </location>
</feature>
<comment type="similarity">
    <text evidence="7">Belongs to the TonB-dependent receptor family.</text>
</comment>
<evidence type="ECO:0000313" key="10">
    <source>
        <dbReference type="Proteomes" id="UP000185728"/>
    </source>
</evidence>
<dbReference type="Pfam" id="PF13715">
    <property type="entry name" value="CarbopepD_reg_2"/>
    <property type="match status" value="1"/>
</dbReference>
<proteinExistence type="inferred from homology"/>
<dbReference type="InterPro" id="IPR039426">
    <property type="entry name" value="TonB-dep_rcpt-like"/>
</dbReference>
<evidence type="ECO:0000256" key="3">
    <source>
        <dbReference type="ARBA" id="ARBA00022452"/>
    </source>
</evidence>
<keyword evidence="5 7" id="KW-0472">Membrane</keyword>
<dbReference type="Gene3D" id="2.40.170.20">
    <property type="entry name" value="TonB-dependent receptor, beta-barrel domain"/>
    <property type="match status" value="1"/>
</dbReference>
<accession>A0ABY1L1Y5</accession>
<dbReference type="InterPro" id="IPR012910">
    <property type="entry name" value="Plug_dom"/>
</dbReference>
<evidence type="ECO:0000256" key="1">
    <source>
        <dbReference type="ARBA" id="ARBA00004571"/>
    </source>
</evidence>
<evidence type="ECO:0000256" key="4">
    <source>
        <dbReference type="ARBA" id="ARBA00022692"/>
    </source>
</evidence>